<accession>A0A972NUZ7</accession>
<sequence>MADVFAWAVRFAYEAIHAHEDDADEADLQDDLVNIATDLSHFLLGVPGHFPDRLFL</sequence>
<reference evidence="1 2" key="1">
    <citation type="submission" date="2019-11" db="EMBL/GenBank/DDBJ databases">
        <title>Metabolism of dissolved organic matter in forest soils.</title>
        <authorList>
            <person name="Cyle K.T."/>
            <person name="Wilhelm R.C."/>
            <person name="Martinez C.E."/>
        </authorList>
    </citation>
    <scope>NUCLEOTIDE SEQUENCE [LARGE SCALE GENOMIC DNA]</scope>
    <source>
        <strain evidence="1 2">5N</strain>
    </source>
</reference>
<proteinExistence type="predicted"/>
<dbReference type="AlphaFoldDB" id="A0A972NUZ7"/>
<evidence type="ECO:0000313" key="2">
    <source>
        <dbReference type="Proteomes" id="UP000655523"/>
    </source>
</evidence>
<comment type="caution">
    <text evidence="1">The sequence shown here is derived from an EMBL/GenBank/DDBJ whole genome shotgun (WGS) entry which is preliminary data.</text>
</comment>
<dbReference type="Proteomes" id="UP000655523">
    <property type="component" value="Unassembled WGS sequence"/>
</dbReference>
<keyword evidence="2" id="KW-1185">Reference proteome</keyword>
<organism evidence="1 2">
    <name type="scientific">Paraburkholderia elongata</name>
    <dbReference type="NCBI Taxonomy" id="2675747"/>
    <lineage>
        <taxon>Bacteria</taxon>
        <taxon>Pseudomonadati</taxon>
        <taxon>Pseudomonadota</taxon>
        <taxon>Betaproteobacteria</taxon>
        <taxon>Burkholderiales</taxon>
        <taxon>Burkholderiaceae</taxon>
        <taxon>Paraburkholderia</taxon>
    </lineage>
</organism>
<dbReference type="EMBL" id="WOEZ01000215">
    <property type="protein sequence ID" value="NPT60341.1"/>
    <property type="molecule type" value="Genomic_DNA"/>
</dbReference>
<gene>
    <name evidence="1" type="ORF">GNZ13_38745</name>
</gene>
<protein>
    <submittedName>
        <fullName evidence="1">Uncharacterized protein</fullName>
    </submittedName>
</protein>
<dbReference type="RefSeq" id="WP_172175057.1">
    <property type="nucleotide sequence ID" value="NZ_WOEZ01000215.1"/>
</dbReference>
<name>A0A972NUZ7_9BURK</name>
<evidence type="ECO:0000313" key="1">
    <source>
        <dbReference type="EMBL" id="NPT60341.1"/>
    </source>
</evidence>